<dbReference type="EMBL" id="JARAOO010000014">
    <property type="protein sequence ID" value="KAJ7943789.1"/>
    <property type="molecule type" value="Genomic_DNA"/>
</dbReference>
<dbReference type="Gene3D" id="1.10.510.10">
    <property type="entry name" value="Transferase(Phosphotransferase) domain 1"/>
    <property type="match status" value="1"/>
</dbReference>
<dbReference type="InterPro" id="IPR050528">
    <property type="entry name" value="L-type_Lectin-RKs"/>
</dbReference>
<dbReference type="SUPFAM" id="SSF56112">
    <property type="entry name" value="Protein kinase-like (PK-like)"/>
    <property type="match status" value="1"/>
</dbReference>
<evidence type="ECO:0000256" key="9">
    <source>
        <dbReference type="ARBA" id="ARBA00022989"/>
    </source>
</evidence>
<evidence type="ECO:0000256" key="3">
    <source>
        <dbReference type="ARBA" id="ARBA00010217"/>
    </source>
</evidence>
<dbReference type="PROSITE" id="PS50011">
    <property type="entry name" value="PROTEIN_KINASE_DOM"/>
    <property type="match status" value="1"/>
</dbReference>
<dbReference type="GO" id="GO:0005524">
    <property type="term" value="F:ATP binding"/>
    <property type="evidence" value="ECO:0007669"/>
    <property type="project" value="UniProtKB-KW"/>
</dbReference>
<feature type="domain" description="Protein kinase" evidence="13">
    <location>
        <begin position="1"/>
        <end position="251"/>
    </location>
</feature>
<gene>
    <name evidence="14" type="ORF">O6P43_033292</name>
</gene>
<keyword evidence="10" id="KW-0472">Membrane</keyword>
<organism evidence="14 15">
    <name type="scientific">Quillaja saponaria</name>
    <name type="common">Soap bark tree</name>
    <dbReference type="NCBI Taxonomy" id="32244"/>
    <lineage>
        <taxon>Eukaryota</taxon>
        <taxon>Viridiplantae</taxon>
        <taxon>Streptophyta</taxon>
        <taxon>Embryophyta</taxon>
        <taxon>Tracheophyta</taxon>
        <taxon>Spermatophyta</taxon>
        <taxon>Magnoliopsida</taxon>
        <taxon>eudicotyledons</taxon>
        <taxon>Gunneridae</taxon>
        <taxon>Pentapetalae</taxon>
        <taxon>rosids</taxon>
        <taxon>fabids</taxon>
        <taxon>Fabales</taxon>
        <taxon>Quillajaceae</taxon>
        <taxon>Quillaja</taxon>
    </lineage>
</organism>
<evidence type="ECO:0000256" key="11">
    <source>
        <dbReference type="ARBA" id="ARBA00023170"/>
    </source>
</evidence>
<evidence type="ECO:0000256" key="4">
    <source>
        <dbReference type="ARBA" id="ARBA00022475"/>
    </source>
</evidence>
<dbReference type="Proteomes" id="UP001163823">
    <property type="component" value="Chromosome 14"/>
</dbReference>
<dbReference type="PROSITE" id="PS00108">
    <property type="entry name" value="PROTEIN_KINASE_ST"/>
    <property type="match status" value="1"/>
</dbReference>
<keyword evidence="15" id="KW-1185">Reference proteome</keyword>
<evidence type="ECO:0000256" key="10">
    <source>
        <dbReference type="ARBA" id="ARBA00023136"/>
    </source>
</evidence>
<keyword evidence="11" id="KW-0675">Receptor</keyword>
<dbReference type="KEGG" id="qsa:O6P43_033292"/>
<dbReference type="Gene3D" id="3.30.200.20">
    <property type="entry name" value="Phosphorylase Kinase, domain 1"/>
    <property type="match status" value="1"/>
</dbReference>
<dbReference type="GO" id="GO:0004672">
    <property type="term" value="F:protein kinase activity"/>
    <property type="evidence" value="ECO:0007669"/>
    <property type="project" value="InterPro"/>
</dbReference>
<keyword evidence="4" id="KW-1003">Cell membrane</keyword>
<dbReference type="PANTHER" id="PTHR27007">
    <property type="match status" value="1"/>
</dbReference>
<dbReference type="Pfam" id="PF00069">
    <property type="entry name" value="Pkinase"/>
    <property type="match status" value="1"/>
</dbReference>
<keyword evidence="14" id="KW-0808">Transferase</keyword>
<comment type="similarity">
    <text evidence="2">In the N-terminal section; belongs to the leguminous lectin family.</text>
</comment>
<keyword evidence="8" id="KW-0067">ATP-binding</keyword>
<evidence type="ECO:0000256" key="7">
    <source>
        <dbReference type="ARBA" id="ARBA00022741"/>
    </source>
</evidence>
<keyword evidence="14" id="KW-0418">Kinase</keyword>
<evidence type="ECO:0000313" key="15">
    <source>
        <dbReference type="Proteomes" id="UP001163823"/>
    </source>
</evidence>
<keyword evidence="12" id="KW-0325">Glycoprotein</keyword>
<dbReference type="InterPro" id="IPR008271">
    <property type="entry name" value="Ser/Thr_kinase_AS"/>
</dbReference>
<comment type="similarity">
    <text evidence="3">In the C-terminal section; belongs to the protein kinase superfamily. Ser/Thr protein kinase family.</text>
</comment>
<evidence type="ECO:0000256" key="12">
    <source>
        <dbReference type="ARBA" id="ARBA00023180"/>
    </source>
</evidence>
<evidence type="ECO:0000256" key="2">
    <source>
        <dbReference type="ARBA" id="ARBA00008536"/>
    </source>
</evidence>
<dbReference type="GO" id="GO:0005886">
    <property type="term" value="C:plasma membrane"/>
    <property type="evidence" value="ECO:0007669"/>
    <property type="project" value="UniProtKB-SubCell"/>
</dbReference>
<sequence>MEVAVKKDSRGSTQCKKECMAEVTVISRLRHQNLVQLIGWCHDGGEFHILYEYLPNGSLDYHLFCNKTPLAWTVRHKISLGLASALLYLHEEWEQCVLHWDIKLSNIMLDSSFNVKLGDFGLARLMDHELGVQTTGLAGTLGYLAPEYVYIGIASKESDVYSFGVVALEIATGKKSVDLMEDKGLVEWVWNHYGRELQKAMDVRLWIEFVEKQVKCLMIVGLWYAHPDQNLRPSVRQAIQVLNFEATMPNLPSSMPIPLFHVPAPSVRSGEAFIITSVDMGR</sequence>
<keyword evidence="7" id="KW-0547">Nucleotide-binding</keyword>
<dbReference type="GO" id="GO:0002229">
    <property type="term" value="P:defense response to oomycetes"/>
    <property type="evidence" value="ECO:0007669"/>
    <property type="project" value="UniProtKB-ARBA"/>
</dbReference>
<evidence type="ECO:0000313" key="14">
    <source>
        <dbReference type="EMBL" id="KAJ7943789.1"/>
    </source>
</evidence>
<evidence type="ECO:0000256" key="6">
    <source>
        <dbReference type="ARBA" id="ARBA00022729"/>
    </source>
</evidence>
<comment type="subcellular location">
    <subcellularLocation>
        <location evidence="1">Cell membrane</location>
        <topology evidence="1">Single-pass type I membrane protein</topology>
    </subcellularLocation>
</comment>
<comment type="caution">
    <text evidence="14">The sequence shown here is derived from an EMBL/GenBank/DDBJ whole genome shotgun (WGS) entry which is preliminary data.</text>
</comment>
<name>A0AAD7KQF9_QUISA</name>
<protein>
    <submittedName>
        <fullName evidence="14">Kinase</fullName>
    </submittedName>
</protein>
<dbReference type="InterPro" id="IPR011009">
    <property type="entry name" value="Kinase-like_dom_sf"/>
</dbReference>
<dbReference type="FunFam" id="1.10.510.10:FF:000240">
    <property type="entry name" value="Lectin-domain containing receptor kinase A4.3"/>
    <property type="match status" value="1"/>
</dbReference>
<dbReference type="SMART" id="SM00220">
    <property type="entry name" value="S_TKc"/>
    <property type="match status" value="1"/>
</dbReference>
<accession>A0AAD7KQF9</accession>
<dbReference type="AlphaFoldDB" id="A0AAD7KQF9"/>
<keyword evidence="5" id="KW-0812">Transmembrane</keyword>
<evidence type="ECO:0000259" key="13">
    <source>
        <dbReference type="PROSITE" id="PS50011"/>
    </source>
</evidence>
<dbReference type="InterPro" id="IPR000719">
    <property type="entry name" value="Prot_kinase_dom"/>
</dbReference>
<evidence type="ECO:0000256" key="5">
    <source>
        <dbReference type="ARBA" id="ARBA00022692"/>
    </source>
</evidence>
<keyword evidence="6" id="KW-0732">Signal</keyword>
<reference evidence="14" key="1">
    <citation type="journal article" date="2023" name="Science">
        <title>Elucidation of the pathway for biosynthesis of saponin adjuvants from the soapbark tree.</title>
        <authorList>
            <person name="Reed J."/>
            <person name="Orme A."/>
            <person name="El-Demerdash A."/>
            <person name="Owen C."/>
            <person name="Martin L.B.B."/>
            <person name="Misra R.C."/>
            <person name="Kikuchi S."/>
            <person name="Rejzek M."/>
            <person name="Martin A.C."/>
            <person name="Harkess A."/>
            <person name="Leebens-Mack J."/>
            <person name="Louveau T."/>
            <person name="Stephenson M.J."/>
            <person name="Osbourn A."/>
        </authorList>
    </citation>
    <scope>NUCLEOTIDE SEQUENCE</scope>
    <source>
        <strain evidence="14">S10</strain>
    </source>
</reference>
<proteinExistence type="inferred from homology"/>
<evidence type="ECO:0000256" key="8">
    <source>
        <dbReference type="ARBA" id="ARBA00022840"/>
    </source>
</evidence>
<keyword evidence="9" id="KW-1133">Transmembrane helix</keyword>
<evidence type="ECO:0000256" key="1">
    <source>
        <dbReference type="ARBA" id="ARBA00004251"/>
    </source>
</evidence>